<reference evidence="2 3" key="1">
    <citation type="journal article" date="2017" name="Nature">
        <title>The Apostasia genome and the evolution of orchids.</title>
        <authorList>
            <person name="Zhang G.Q."/>
            <person name="Liu K.W."/>
            <person name="Li Z."/>
            <person name="Lohaus R."/>
            <person name="Hsiao Y.Y."/>
            <person name="Niu S.C."/>
            <person name="Wang J.Y."/>
            <person name="Lin Y.C."/>
            <person name="Xu Q."/>
            <person name="Chen L.J."/>
            <person name="Yoshida K."/>
            <person name="Fujiwara S."/>
            <person name="Wang Z.W."/>
            <person name="Zhang Y.Q."/>
            <person name="Mitsuda N."/>
            <person name="Wang M."/>
            <person name="Liu G.H."/>
            <person name="Pecoraro L."/>
            <person name="Huang H.X."/>
            <person name="Xiao X.J."/>
            <person name="Lin M."/>
            <person name="Wu X.Y."/>
            <person name="Wu W.L."/>
            <person name="Chen Y.Y."/>
            <person name="Chang S.B."/>
            <person name="Sakamoto S."/>
            <person name="Ohme-Takagi M."/>
            <person name="Yagi M."/>
            <person name="Zeng S.J."/>
            <person name="Shen C.Y."/>
            <person name="Yeh C.M."/>
            <person name="Luo Y.B."/>
            <person name="Tsai W.C."/>
            <person name="Van de Peer Y."/>
            <person name="Liu Z.J."/>
        </authorList>
    </citation>
    <scope>NUCLEOTIDE SEQUENCE [LARGE SCALE GENOMIC DNA]</scope>
    <source>
        <strain evidence="3">cv. Shenzhen</strain>
        <tissue evidence="2">Stem</tissue>
    </source>
</reference>
<feature type="region of interest" description="Disordered" evidence="1">
    <location>
        <begin position="503"/>
        <end position="583"/>
    </location>
</feature>
<feature type="compositionally biased region" description="Polar residues" evidence="1">
    <location>
        <begin position="165"/>
        <end position="175"/>
    </location>
</feature>
<proteinExistence type="predicted"/>
<dbReference type="PANTHER" id="PTHR47863:SF5">
    <property type="entry name" value="HOMEODOMAIN-LIKE PROTEIN WITH RING_FYVE_PHD-TYPE ZINC FINGER DOMAIN-CONTAINING PROTEIN-RELATED"/>
    <property type="match status" value="1"/>
</dbReference>
<feature type="compositionally biased region" description="Basic and acidic residues" evidence="1">
    <location>
        <begin position="547"/>
        <end position="565"/>
    </location>
</feature>
<sequence length="743" mass="81932">MVDFTRRMYRRGRSPIRNQLPLICKYDDLKKSRQNDADIRQQNANSGGLESNDRVDAQIDLGLADDDALCHSSLGGPSSNQNIILRQSPPFAIEDHVDNPLLQEGHPCSSCETQPEEIIGLDSLEDNAQVNQCLIWQQSFQGDATSMKAPSDGRFGHEPCDITQKTPTLDSSVNPDENAVPQGSVIPDISNNPNDLHDFKCEKRNDVHDHGAKMERLNSQKNKIFLLERVCDHAAQCQSACEVVARPLEENRQIVITETACSCDGLGDNEQEKANDVHGCGAVQEIGVSKKSKMFSVGIICGSGIATQKQSALEVIESPLNRTARKIIREITCDFDGLDDHEKEKANDVHEVGPEQETRVSRTNKAFFDDMGCGSDSATQTESALEVVKRPLKKTVQRVVQKVTSNLDSLDDHGQEKANDVHGLGADQEIRVSQLNKTVTEGVVSGSESATQKQSILKVIRRPLGRTAQRVLREVTCNLSDLCDHEQEKANDVDNCGVQLKRSTSPTKKRLVKELSGGNHTKKKRSDSVVIERPAKGTKGSAIGGMADHHPKTVAKQHKENLSHSKDRKCKHGHKHSPPKPAACGRRVRLKWSSEEVQMLKEAVKRTPANDDGSFSWTKILEYGSHVFLNTRTTMDLKDKALVHCLELYGADGVRRAADATTRWSRVGASTESGEQLMPVCHHSLEPCWGMTVVHAMGSNPRGLVATMASSLVFLDLKYGKPQSPRTFAAFHVNRDNLQIGWG</sequence>
<evidence type="ECO:0008006" key="4">
    <source>
        <dbReference type="Google" id="ProtNLM"/>
    </source>
</evidence>
<dbReference type="OrthoDB" id="785443at2759"/>
<dbReference type="SUPFAM" id="SSF46689">
    <property type="entry name" value="Homeodomain-like"/>
    <property type="match status" value="1"/>
</dbReference>
<dbReference type="Gene3D" id="1.10.10.60">
    <property type="entry name" value="Homeodomain-like"/>
    <property type="match status" value="1"/>
</dbReference>
<dbReference type="AlphaFoldDB" id="A0A2I0A2D0"/>
<feature type="compositionally biased region" description="Basic residues" evidence="1">
    <location>
        <begin position="566"/>
        <end position="578"/>
    </location>
</feature>
<dbReference type="InterPro" id="IPR009057">
    <property type="entry name" value="Homeodomain-like_sf"/>
</dbReference>
<dbReference type="CDD" id="cd11660">
    <property type="entry name" value="SANT_TRF"/>
    <property type="match status" value="1"/>
</dbReference>
<dbReference type="PANTHER" id="PTHR47863">
    <property type="entry name" value="RING/FYVE/PHD ZINC FINGER SUPERFAMILY PROTEIN"/>
    <property type="match status" value="1"/>
</dbReference>
<protein>
    <recommendedName>
        <fullName evidence="4">Myb-like domain-containing protein</fullName>
    </recommendedName>
</protein>
<name>A0A2I0A2D0_9ASPA</name>
<accession>A0A2I0A2D0</accession>
<evidence type="ECO:0000313" key="2">
    <source>
        <dbReference type="EMBL" id="PKA49698.1"/>
    </source>
</evidence>
<evidence type="ECO:0000256" key="1">
    <source>
        <dbReference type="SAM" id="MobiDB-lite"/>
    </source>
</evidence>
<feature type="region of interest" description="Disordered" evidence="1">
    <location>
        <begin position="165"/>
        <end position="191"/>
    </location>
</feature>
<gene>
    <name evidence="2" type="ORF">AXF42_Ash004239</name>
</gene>
<organism evidence="2 3">
    <name type="scientific">Apostasia shenzhenica</name>
    <dbReference type="NCBI Taxonomy" id="1088818"/>
    <lineage>
        <taxon>Eukaryota</taxon>
        <taxon>Viridiplantae</taxon>
        <taxon>Streptophyta</taxon>
        <taxon>Embryophyta</taxon>
        <taxon>Tracheophyta</taxon>
        <taxon>Spermatophyta</taxon>
        <taxon>Magnoliopsida</taxon>
        <taxon>Liliopsida</taxon>
        <taxon>Asparagales</taxon>
        <taxon>Orchidaceae</taxon>
        <taxon>Apostasioideae</taxon>
        <taxon>Apostasia</taxon>
    </lineage>
</organism>
<keyword evidence="3" id="KW-1185">Reference proteome</keyword>
<dbReference type="EMBL" id="KZ452037">
    <property type="protein sequence ID" value="PKA49698.1"/>
    <property type="molecule type" value="Genomic_DNA"/>
</dbReference>
<dbReference type="Proteomes" id="UP000236161">
    <property type="component" value="Unassembled WGS sequence"/>
</dbReference>
<evidence type="ECO:0000313" key="3">
    <source>
        <dbReference type="Proteomes" id="UP000236161"/>
    </source>
</evidence>